<dbReference type="PANTHER" id="PTHR30093:SF44">
    <property type="entry name" value="TYPE II SECRETION SYSTEM CORE PROTEIN G"/>
    <property type="match status" value="1"/>
</dbReference>
<dbReference type="GO" id="GO:0015628">
    <property type="term" value="P:protein secretion by the type II secretion system"/>
    <property type="evidence" value="ECO:0007669"/>
    <property type="project" value="InterPro"/>
</dbReference>
<dbReference type="EMBL" id="VAUV01000006">
    <property type="protein sequence ID" value="TLD70986.1"/>
    <property type="molecule type" value="Genomic_DNA"/>
</dbReference>
<dbReference type="RefSeq" id="WP_138085814.1">
    <property type="nucleotide sequence ID" value="NZ_VAUV01000006.1"/>
</dbReference>
<dbReference type="AlphaFoldDB" id="A0A5R8KFC1"/>
<keyword evidence="3 7" id="KW-0812">Transmembrane</keyword>
<feature type="region of interest" description="Disordered" evidence="6">
    <location>
        <begin position="200"/>
        <end position="242"/>
    </location>
</feature>
<name>A0A5R8KFC1_9BACT</name>
<keyword evidence="9" id="KW-1185">Reference proteome</keyword>
<dbReference type="NCBIfam" id="TIGR02532">
    <property type="entry name" value="IV_pilin_GFxxxE"/>
    <property type="match status" value="1"/>
</dbReference>
<sequence>MAGLFFAIDAAARFPLFYQYSSYRYSIHSIPSYPARLCNFHPMNIMKLASLSRRQSSAFTLIELLVVITIIAILASISVPVGGKIMERAKILQAKTAMKGIEIAINGYRTEYNRMPLASTAGESDTAEYLTDSTGMPLLAALMAQDPTNNPRQIKFYEPPSAKGGANGYVQDGEGGGGGLFDPWSRPYTIEIDYSGNGQIPNPFAGTEGHTGEPENVSASVIIYSDGPDETPQTKDDVKSWN</sequence>
<keyword evidence="5 7" id="KW-0472">Membrane</keyword>
<evidence type="ECO:0000256" key="4">
    <source>
        <dbReference type="ARBA" id="ARBA00022989"/>
    </source>
</evidence>
<dbReference type="InterPro" id="IPR000983">
    <property type="entry name" value="Bac_GSPG_pilin"/>
</dbReference>
<dbReference type="OrthoDB" id="196092at2"/>
<proteinExistence type="predicted"/>
<reference evidence="8 9" key="1">
    <citation type="submission" date="2019-05" db="EMBL/GenBank/DDBJ databases">
        <title>Verrucobacter flavum gen. nov., sp. nov. a new member of the family Verrucomicrobiaceae.</title>
        <authorList>
            <person name="Szuroczki S."/>
            <person name="Abbaszade G."/>
            <person name="Szabo A."/>
            <person name="Felfoldi T."/>
            <person name="Schumann P."/>
            <person name="Boka K."/>
            <person name="Keki Z."/>
            <person name="Toumi M."/>
            <person name="Toth E."/>
        </authorList>
    </citation>
    <scope>NUCLEOTIDE SEQUENCE [LARGE SCALE GENOMIC DNA]</scope>
    <source>
        <strain evidence="8 9">MG-N-17</strain>
    </source>
</reference>
<gene>
    <name evidence="8" type="ORF">FEM03_08685</name>
</gene>
<keyword evidence="2" id="KW-0488">Methylation</keyword>
<dbReference type="Proteomes" id="UP000306196">
    <property type="component" value="Unassembled WGS sequence"/>
</dbReference>
<evidence type="ECO:0000256" key="7">
    <source>
        <dbReference type="SAM" id="Phobius"/>
    </source>
</evidence>
<dbReference type="PANTHER" id="PTHR30093">
    <property type="entry name" value="GENERAL SECRETION PATHWAY PROTEIN G"/>
    <property type="match status" value="1"/>
</dbReference>
<comment type="caution">
    <text evidence="8">The sequence shown here is derived from an EMBL/GenBank/DDBJ whole genome shotgun (WGS) entry which is preliminary data.</text>
</comment>
<evidence type="ECO:0000256" key="5">
    <source>
        <dbReference type="ARBA" id="ARBA00023136"/>
    </source>
</evidence>
<evidence type="ECO:0000313" key="9">
    <source>
        <dbReference type="Proteomes" id="UP000306196"/>
    </source>
</evidence>
<evidence type="ECO:0000256" key="3">
    <source>
        <dbReference type="ARBA" id="ARBA00022692"/>
    </source>
</evidence>
<evidence type="ECO:0000256" key="6">
    <source>
        <dbReference type="SAM" id="MobiDB-lite"/>
    </source>
</evidence>
<protein>
    <submittedName>
        <fullName evidence="8">Prepilin-type N-terminal cleavage/methylation domain-containing protein</fullName>
    </submittedName>
</protein>
<feature type="transmembrane region" description="Helical" evidence="7">
    <location>
        <begin position="58"/>
        <end position="81"/>
    </location>
</feature>
<evidence type="ECO:0000313" key="8">
    <source>
        <dbReference type="EMBL" id="TLD70986.1"/>
    </source>
</evidence>
<dbReference type="Pfam" id="PF07963">
    <property type="entry name" value="N_methyl"/>
    <property type="match status" value="1"/>
</dbReference>
<feature type="compositionally biased region" description="Basic and acidic residues" evidence="6">
    <location>
        <begin position="232"/>
        <end position="242"/>
    </location>
</feature>
<organism evidence="8 9">
    <name type="scientific">Phragmitibacter flavus</name>
    <dbReference type="NCBI Taxonomy" id="2576071"/>
    <lineage>
        <taxon>Bacteria</taxon>
        <taxon>Pseudomonadati</taxon>
        <taxon>Verrucomicrobiota</taxon>
        <taxon>Verrucomicrobiia</taxon>
        <taxon>Verrucomicrobiales</taxon>
        <taxon>Verrucomicrobiaceae</taxon>
        <taxon>Phragmitibacter</taxon>
    </lineage>
</organism>
<evidence type="ECO:0000256" key="2">
    <source>
        <dbReference type="ARBA" id="ARBA00022481"/>
    </source>
</evidence>
<comment type="subcellular location">
    <subcellularLocation>
        <location evidence="1">Membrane</location>
        <topology evidence="1">Single-pass membrane protein</topology>
    </subcellularLocation>
</comment>
<dbReference type="SUPFAM" id="SSF54523">
    <property type="entry name" value="Pili subunits"/>
    <property type="match status" value="1"/>
</dbReference>
<keyword evidence="4 7" id="KW-1133">Transmembrane helix</keyword>
<dbReference type="InterPro" id="IPR012902">
    <property type="entry name" value="N_methyl_site"/>
</dbReference>
<dbReference type="PRINTS" id="PR00813">
    <property type="entry name" value="BCTERIALGSPG"/>
</dbReference>
<dbReference type="GO" id="GO:0015627">
    <property type="term" value="C:type II protein secretion system complex"/>
    <property type="evidence" value="ECO:0007669"/>
    <property type="project" value="InterPro"/>
</dbReference>
<evidence type="ECO:0000256" key="1">
    <source>
        <dbReference type="ARBA" id="ARBA00004167"/>
    </source>
</evidence>
<dbReference type="GO" id="GO:0016020">
    <property type="term" value="C:membrane"/>
    <property type="evidence" value="ECO:0007669"/>
    <property type="project" value="UniProtKB-SubCell"/>
</dbReference>
<dbReference type="InterPro" id="IPR045584">
    <property type="entry name" value="Pilin-like"/>
</dbReference>
<accession>A0A5R8KFC1</accession>
<dbReference type="Gene3D" id="3.30.700.10">
    <property type="entry name" value="Glycoprotein, Type 4 Pilin"/>
    <property type="match status" value="1"/>
</dbReference>